<evidence type="ECO:0000256" key="7">
    <source>
        <dbReference type="ARBA" id="ARBA00022741"/>
    </source>
</evidence>
<evidence type="ECO:0000256" key="2">
    <source>
        <dbReference type="ARBA" id="ARBA00004123"/>
    </source>
</evidence>
<name>D8PZM3_SCHCM</name>
<keyword evidence="7" id="KW-0547">Nucleotide-binding</keyword>
<evidence type="ECO:0000256" key="3">
    <source>
        <dbReference type="ARBA" id="ARBA00008435"/>
    </source>
</evidence>
<dbReference type="GO" id="GO:0016818">
    <property type="term" value="F:hydrolase activity, acting on acid anhydrides, in phosphorus-containing anhydrides"/>
    <property type="evidence" value="ECO:0007669"/>
    <property type="project" value="InterPro"/>
</dbReference>
<sequence length="869" mass="96727">MSSDSDASLVLPTPSEFPSFPYPQPYQIQLDLMRHLYEVLESKKISIVESPTGTGKTLSLLTASLTWLRDHQDRARKAHALEVAGNAKKSTPQWAIDQAVARKKRELEAREEEREERMKKARAKEAKLRAKVVHMKKKQARYLPSDDEDAEDEDGMSKEVRALFAKYVPALSFAGATEHVTPRIEASRNTSRITEEDEEALKCTKIYYASRTHSQLSQVLPELRRVDERRASCSGKRAREEDDEVRYYTTTRAVALGSRKQLCINDTLLKGKRVDLDEACRAMLAEKKEKRCPHLPSQEEEAAMLDLRDQILATPKDIEELAATGRASGICPYFGSRKAIDQAELVTLPYNLLFQRSAREALGIDLKDQIVVIDEAHNVIPTLLSLSTTSLPLSQIRLSLAQVTTYLAKFKTRLKHVHVLSLRRLTVFLESLVACVEGWGGVDRAPTHPATSPKTEIMTPNDFVSRLGKKVEGINLLEVERYLKASRIARKISGYCLELEEAAKGEEGPVTASKRKGMVPPLHAVEDFMVSLSGMNDDGRISFIRNANGSLEVRYQLLNPEPNFAEVVDEARAVVLAGGTMSPMSDVFNQLFSHVAAERLTSFSCGHIIPSSNLQTLVVTKGPKGGPLEFKAERQKDPVAIEELGQILFNLVCVTPKGMVVFFPSYSFLNAAKAAWGQSGALGRLEGRKKIFFEPEETTDVDKVLQSYATAVHEVDPSRPKPGALLFAVIGAKLSEGLNFADDLARSVVIVGMPYANLGSAELKERMAYVKRLEERRIREGKQVREKGAKDAAAELYENMCMNAVNQSIGRAIRHQGDWAALVLLDRRYANVAIRNKLPKWIGSGLTVADTYGMVIKELATFYRLKSTT</sequence>
<dbReference type="FunCoup" id="D8PZM3">
    <property type="interactions" value="714"/>
</dbReference>
<dbReference type="InterPro" id="IPR014013">
    <property type="entry name" value="Helic_SF1/SF2_ATP-bd_DinG/Rad3"/>
</dbReference>
<dbReference type="NCBIfam" id="TIGR00604">
    <property type="entry name" value="rad3"/>
    <property type="match status" value="1"/>
</dbReference>
<dbReference type="OMA" id="QTHQFRD"/>
<dbReference type="InterPro" id="IPR013020">
    <property type="entry name" value="Rad3/Chl1-like"/>
</dbReference>
<dbReference type="SMART" id="SM00491">
    <property type="entry name" value="HELICc2"/>
    <property type="match status" value="1"/>
</dbReference>
<keyword evidence="15" id="KW-0131">Cell cycle</keyword>
<dbReference type="GO" id="GO:0005524">
    <property type="term" value="F:ATP binding"/>
    <property type="evidence" value="ECO:0007669"/>
    <property type="project" value="UniProtKB-KW"/>
</dbReference>
<dbReference type="GO" id="GO:0003677">
    <property type="term" value="F:DNA binding"/>
    <property type="evidence" value="ECO:0007669"/>
    <property type="project" value="InterPro"/>
</dbReference>
<dbReference type="InterPro" id="IPR006554">
    <property type="entry name" value="Helicase-like_DEXD_c2"/>
</dbReference>
<keyword evidence="10" id="KW-0067">ATP-binding</keyword>
<dbReference type="SUPFAM" id="SSF52540">
    <property type="entry name" value="P-loop containing nucleoside triphosphate hydrolases"/>
    <property type="match status" value="1"/>
</dbReference>
<evidence type="ECO:0000256" key="18">
    <source>
        <dbReference type="ARBA" id="ARBA00044998"/>
    </source>
</evidence>
<evidence type="ECO:0000256" key="13">
    <source>
        <dbReference type="ARBA" id="ARBA00023235"/>
    </source>
</evidence>
<dbReference type="SMART" id="SM00488">
    <property type="entry name" value="DEXDc2"/>
    <property type="match status" value="1"/>
</dbReference>
<keyword evidence="6" id="KW-0479">Metal-binding</keyword>
<dbReference type="HOGENOM" id="CLU_006515_2_0_1"/>
<keyword evidence="8" id="KW-0378">Hydrolase</keyword>
<evidence type="ECO:0000256" key="5">
    <source>
        <dbReference type="ARBA" id="ARBA00017386"/>
    </source>
</evidence>
<accession>D8PZM3</accession>
<dbReference type="InterPro" id="IPR045028">
    <property type="entry name" value="DinG/Rad3-like"/>
</dbReference>
<dbReference type="VEuPathDB" id="FungiDB:SCHCODRAFT_02614856"/>
<evidence type="ECO:0000313" key="24">
    <source>
        <dbReference type="EMBL" id="EFI99465.1"/>
    </source>
</evidence>
<evidence type="ECO:0000256" key="8">
    <source>
        <dbReference type="ARBA" id="ARBA00022801"/>
    </source>
</evidence>
<evidence type="ECO:0000256" key="14">
    <source>
        <dbReference type="ARBA" id="ARBA00023242"/>
    </source>
</evidence>
<dbReference type="GO" id="GO:0046872">
    <property type="term" value="F:metal ion binding"/>
    <property type="evidence" value="ECO:0007669"/>
    <property type="project" value="UniProtKB-KW"/>
</dbReference>
<evidence type="ECO:0000256" key="6">
    <source>
        <dbReference type="ARBA" id="ARBA00022723"/>
    </source>
</evidence>
<keyword evidence="25" id="KW-1185">Reference proteome</keyword>
<dbReference type="PANTHER" id="PTHR11472">
    <property type="entry name" value="DNA REPAIR DEAD HELICASE RAD3/XP-D SUBFAMILY MEMBER"/>
    <property type="match status" value="1"/>
</dbReference>
<gene>
    <name evidence="24" type="ORF">SCHCODRAFT_53201</name>
</gene>
<dbReference type="eggNOG" id="KOG1133">
    <property type="taxonomic scope" value="Eukaryota"/>
</dbReference>
<evidence type="ECO:0000256" key="16">
    <source>
        <dbReference type="ARBA" id="ARBA00029709"/>
    </source>
</evidence>
<protein>
    <recommendedName>
        <fullName evidence="5">ATP-dependent DNA helicase CHL1</fullName>
        <ecNumber evidence="17">5.6.2.3</ecNumber>
    </recommendedName>
    <alternativeName>
        <fullName evidence="4">ATP-dependent DNA helicase chl1</fullName>
    </alternativeName>
    <alternativeName>
        <fullName evidence="16">Chromosome loss protein 1</fullName>
    </alternativeName>
    <alternativeName>
        <fullName evidence="18 19">DNA 5'-3' helicase CHL1</fullName>
    </alternativeName>
</protein>
<evidence type="ECO:0000313" key="25">
    <source>
        <dbReference type="Proteomes" id="UP000007431"/>
    </source>
</evidence>
<dbReference type="GO" id="GO:0043139">
    <property type="term" value="F:5'-3' DNA helicase activity"/>
    <property type="evidence" value="ECO:0007669"/>
    <property type="project" value="UniProtKB-EC"/>
</dbReference>
<evidence type="ECO:0000256" key="22">
    <source>
        <dbReference type="SAM" id="Coils"/>
    </source>
</evidence>
<evidence type="ECO:0000256" key="4">
    <source>
        <dbReference type="ARBA" id="ARBA00016387"/>
    </source>
</evidence>
<dbReference type="PANTHER" id="PTHR11472:SF41">
    <property type="entry name" value="ATP-DEPENDENT DNA HELICASE DDX11-RELATED"/>
    <property type="match status" value="1"/>
</dbReference>
<keyword evidence="12" id="KW-0411">Iron-sulfur</keyword>
<dbReference type="AlphaFoldDB" id="D8PZM3"/>
<comment type="similarity">
    <text evidence="3">Belongs to the DEAD box helicase family. DEAH subfamily. DDX11/CHL1 sub-subfamily.</text>
</comment>
<evidence type="ECO:0000259" key="23">
    <source>
        <dbReference type="PROSITE" id="PS51193"/>
    </source>
</evidence>
<keyword evidence="14" id="KW-0539">Nucleus</keyword>
<evidence type="ECO:0000256" key="11">
    <source>
        <dbReference type="ARBA" id="ARBA00023004"/>
    </source>
</evidence>
<keyword evidence="9" id="KW-0347">Helicase</keyword>
<evidence type="ECO:0000256" key="9">
    <source>
        <dbReference type="ARBA" id="ARBA00022806"/>
    </source>
</evidence>
<feature type="coiled-coil region" evidence="22">
    <location>
        <begin position="96"/>
        <end position="138"/>
    </location>
</feature>
<evidence type="ECO:0000256" key="17">
    <source>
        <dbReference type="ARBA" id="ARBA00044969"/>
    </source>
</evidence>
<dbReference type="PROSITE" id="PS51193">
    <property type="entry name" value="HELICASE_ATP_BIND_2"/>
    <property type="match status" value="1"/>
</dbReference>
<dbReference type="GO" id="GO:0034085">
    <property type="term" value="P:establishment of sister chromatid cohesion"/>
    <property type="evidence" value="ECO:0007669"/>
    <property type="project" value="TreeGrafter"/>
</dbReference>
<keyword evidence="11" id="KW-0408">Iron</keyword>
<dbReference type="GO" id="GO:0006139">
    <property type="term" value="P:nucleobase-containing compound metabolic process"/>
    <property type="evidence" value="ECO:0007669"/>
    <property type="project" value="InterPro"/>
</dbReference>
<dbReference type="GO" id="GO:0051536">
    <property type="term" value="F:iron-sulfur cluster binding"/>
    <property type="evidence" value="ECO:0007669"/>
    <property type="project" value="UniProtKB-KW"/>
</dbReference>
<evidence type="ECO:0000256" key="15">
    <source>
        <dbReference type="ARBA" id="ARBA00023306"/>
    </source>
</evidence>
<dbReference type="Pfam" id="PF13307">
    <property type="entry name" value="Helicase_C_2"/>
    <property type="match status" value="1"/>
</dbReference>
<comment type="function">
    <text evidence="20">ATP-dependent DNA helicase important for chromosome transmission and normal cell cycle progression in G(2)/M. May have a role in changing DNA topology to allow the loading of proteins involved in maintaining sister chromatid cohesion in the vicinity of the centromeres. Has a specific role in chromosome segregation during meiosis II.</text>
</comment>
<evidence type="ECO:0000256" key="19">
    <source>
        <dbReference type="ARBA" id="ARBA00045008"/>
    </source>
</evidence>
<evidence type="ECO:0000256" key="10">
    <source>
        <dbReference type="ARBA" id="ARBA00022840"/>
    </source>
</evidence>
<evidence type="ECO:0000256" key="20">
    <source>
        <dbReference type="ARBA" id="ARBA00045702"/>
    </source>
</evidence>
<proteinExistence type="inferred from homology"/>
<dbReference type="InParanoid" id="D8PZM3"/>
<dbReference type="InterPro" id="IPR010614">
    <property type="entry name" value="RAD3-like_helicase_DEAD"/>
</dbReference>
<feature type="domain" description="Helicase ATP-binding" evidence="23">
    <location>
        <begin position="15"/>
        <end position="424"/>
    </location>
</feature>
<dbReference type="EC" id="5.6.2.3" evidence="17"/>
<dbReference type="InterPro" id="IPR027417">
    <property type="entry name" value="P-loop_NTPase"/>
</dbReference>
<dbReference type="Proteomes" id="UP000007431">
    <property type="component" value="Unassembled WGS sequence"/>
</dbReference>
<dbReference type="EMBL" id="GL377304">
    <property type="protein sequence ID" value="EFI99465.1"/>
    <property type="molecule type" value="Genomic_DNA"/>
</dbReference>
<evidence type="ECO:0000256" key="12">
    <source>
        <dbReference type="ARBA" id="ARBA00023014"/>
    </source>
</evidence>
<comment type="subcellular location">
    <subcellularLocation>
        <location evidence="2">Nucleus</location>
    </subcellularLocation>
</comment>
<dbReference type="Gene3D" id="3.40.50.300">
    <property type="entry name" value="P-loop containing nucleotide triphosphate hydrolases"/>
    <property type="match status" value="3"/>
</dbReference>
<reference evidence="24 25" key="1">
    <citation type="journal article" date="2010" name="Nat. Biotechnol.">
        <title>Genome sequence of the model mushroom Schizophyllum commune.</title>
        <authorList>
            <person name="Ohm R.A."/>
            <person name="de Jong J.F."/>
            <person name="Lugones L.G."/>
            <person name="Aerts A."/>
            <person name="Kothe E."/>
            <person name="Stajich J.E."/>
            <person name="de Vries R.P."/>
            <person name="Record E."/>
            <person name="Levasseur A."/>
            <person name="Baker S.E."/>
            <person name="Bartholomew K.A."/>
            <person name="Coutinho P.M."/>
            <person name="Erdmann S."/>
            <person name="Fowler T.J."/>
            <person name="Gathman A.C."/>
            <person name="Lombard V."/>
            <person name="Henrissat B."/>
            <person name="Knabe N."/>
            <person name="Kuees U."/>
            <person name="Lilly W.W."/>
            <person name="Lindquist E."/>
            <person name="Lucas S."/>
            <person name="Magnuson J.K."/>
            <person name="Piumi F."/>
            <person name="Raudaskoski M."/>
            <person name="Salamov A."/>
            <person name="Schmutz J."/>
            <person name="Schwarze F.W.M.R."/>
            <person name="vanKuyk P.A."/>
            <person name="Horton J.S."/>
            <person name="Grigoriev I.V."/>
            <person name="Woesten H.A.B."/>
        </authorList>
    </citation>
    <scope>NUCLEOTIDE SEQUENCE [LARGE SCALE GENOMIC DNA]</scope>
    <source>
        <strain evidence="25">H4-8 / FGSC 9210</strain>
    </source>
</reference>
<dbReference type="GO" id="GO:0005634">
    <property type="term" value="C:nucleus"/>
    <property type="evidence" value="ECO:0007669"/>
    <property type="project" value="UniProtKB-SubCell"/>
</dbReference>
<comment type="catalytic activity">
    <reaction evidence="21">
        <text>ATP + H2O = ADP + phosphate + H(+)</text>
        <dbReference type="Rhea" id="RHEA:13065"/>
        <dbReference type="ChEBI" id="CHEBI:15377"/>
        <dbReference type="ChEBI" id="CHEBI:15378"/>
        <dbReference type="ChEBI" id="CHEBI:30616"/>
        <dbReference type="ChEBI" id="CHEBI:43474"/>
        <dbReference type="ChEBI" id="CHEBI:456216"/>
        <dbReference type="EC" id="5.6.2.3"/>
    </reaction>
</comment>
<dbReference type="InterPro" id="IPR006555">
    <property type="entry name" value="ATP-dep_Helicase_C"/>
</dbReference>
<evidence type="ECO:0000256" key="21">
    <source>
        <dbReference type="ARBA" id="ARBA00048954"/>
    </source>
</evidence>
<organism evidence="25">
    <name type="scientific">Schizophyllum commune (strain H4-8 / FGSC 9210)</name>
    <name type="common">Split gill fungus</name>
    <dbReference type="NCBI Taxonomy" id="578458"/>
    <lineage>
        <taxon>Eukaryota</taxon>
        <taxon>Fungi</taxon>
        <taxon>Dikarya</taxon>
        <taxon>Basidiomycota</taxon>
        <taxon>Agaricomycotina</taxon>
        <taxon>Agaricomycetes</taxon>
        <taxon>Agaricomycetidae</taxon>
        <taxon>Agaricales</taxon>
        <taxon>Schizophyllaceae</taxon>
        <taxon>Schizophyllum</taxon>
    </lineage>
</organism>
<evidence type="ECO:0000256" key="1">
    <source>
        <dbReference type="ARBA" id="ARBA00001966"/>
    </source>
</evidence>
<keyword evidence="22" id="KW-0175">Coiled coil</keyword>
<dbReference type="STRING" id="578458.D8PZM3"/>
<dbReference type="Pfam" id="PF06733">
    <property type="entry name" value="DEAD_2"/>
    <property type="match status" value="1"/>
</dbReference>
<dbReference type="CDD" id="cd18788">
    <property type="entry name" value="SF2_C_XPD"/>
    <property type="match status" value="1"/>
</dbReference>
<keyword evidence="13" id="KW-0413">Isomerase</keyword>
<comment type="cofactor">
    <cofactor evidence="1">
        <name>[4Fe-4S] cluster</name>
        <dbReference type="ChEBI" id="CHEBI:49883"/>
    </cofactor>
</comment>